<dbReference type="STRING" id="81972.D7KI98"/>
<dbReference type="InterPro" id="IPR035669">
    <property type="entry name" value="SGNH_plant_lipase-like"/>
</dbReference>
<organism evidence="5">
    <name type="scientific">Arabidopsis lyrata subsp. lyrata</name>
    <name type="common">Lyre-leaved rock-cress</name>
    <dbReference type="NCBI Taxonomy" id="81972"/>
    <lineage>
        <taxon>Eukaryota</taxon>
        <taxon>Viridiplantae</taxon>
        <taxon>Streptophyta</taxon>
        <taxon>Embryophyta</taxon>
        <taxon>Tracheophyta</taxon>
        <taxon>Spermatophyta</taxon>
        <taxon>Magnoliopsida</taxon>
        <taxon>eudicotyledons</taxon>
        <taxon>Gunneridae</taxon>
        <taxon>Pentapetalae</taxon>
        <taxon>rosids</taxon>
        <taxon>malvids</taxon>
        <taxon>Brassicales</taxon>
        <taxon>Brassicaceae</taxon>
        <taxon>Camelineae</taxon>
        <taxon>Arabidopsis</taxon>
    </lineage>
</organism>
<dbReference type="PANTHER" id="PTHR45642">
    <property type="entry name" value="GDSL ESTERASE/LIPASE EXL3"/>
    <property type="match status" value="1"/>
</dbReference>
<dbReference type="Gramene" id="fgenesh1_pm.C_scaffold_1001720">
    <property type="protein sequence ID" value="fgenesh1_pm.C_scaffold_1001720"/>
    <property type="gene ID" value="fgenesh1_pm.C_scaffold_1001720"/>
</dbReference>
<dbReference type="Gene3D" id="3.40.50.1110">
    <property type="entry name" value="SGNH hydrolase"/>
    <property type="match status" value="3"/>
</dbReference>
<reference evidence="5" key="1">
    <citation type="journal article" date="2011" name="Nat. Genet.">
        <title>The Arabidopsis lyrata genome sequence and the basis of rapid genome size change.</title>
        <authorList>
            <person name="Hu T.T."/>
            <person name="Pattyn P."/>
            <person name="Bakker E.G."/>
            <person name="Cao J."/>
            <person name="Cheng J.-F."/>
            <person name="Clark R.M."/>
            <person name="Fahlgren N."/>
            <person name="Fawcett J.A."/>
            <person name="Grimwood J."/>
            <person name="Gundlach H."/>
            <person name="Haberer G."/>
            <person name="Hollister J.D."/>
            <person name="Ossowski S."/>
            <person name="Ottilar R.P."/>
            <person name="Salamov A.A."/>
            <person name="Schneeberger K."/>
            <person name="Spannagl M."/>
            <person name="Wang X."/>
            <person name="Yang L."/>
            <person name="Nasrallah M.E."/>
            <person name="Bergelson J."/>
            <person name="Carrington J.C."/>
            <person name="Gaut B.S."/>
            <person name="Schmutz J."/>
            <person name="Mayer K.F.X."/>
            <person name="Van de Peer Y."/>
            <person name="Grigoriev I.V."/>
            <person name="Nordborg M."/>
            <person name="Weigel D."/>
            <person name="Guo Y.-L."/>
        </authorList>
    </citation>
    <scope>NUCLEOTIDE SEQUENCE [LARGE SCALE GENOMIC DNA]</scope>
    <source>
        <strain evidence="5">cv. MN47</strain>
    </source>
</reference>
<dbReference type="FunFam" id="3.40.50.1110:FF:000003">
    <property type="entry name" value="GDSL esterase/lipase APG"/>
    <property type="match status" value="2"/>
</dbReference>
<evidence type="ECO:0000313" key="5">
    <source>
        <dbReference type="Proteomes" id="UP000008694"/>
    </source>
</evidence>
<evidence type="ECO:0000313" key="4">
    <source>
        <dbReference type="EMBL" id="EFH66631.1"/>
    </source>
</evidence>
<name>D7KI98_ARALL</name>
<dbReference type="CDD" id="cd01837">
    <property type="entry name" value="SGNH_plant_lipase_like"/>
    <property type="match status" value="2"/>
</dbReference>
<feature type="compositionally biased region" description="Pro residues" evidence="3">
    <location>
        <begin position="1"/>
        <end position="131"/>
    </location>
</feature>
<evidence type="ECO:0000256" key="1">
    <source>
        <dbReference type="ARBA" id="ARBA00008668"/>
    </source>
</evidence>
<gene>
    <name evidence="4" type="ORF">ARALYDRAFT_312940</name>
</gene>
<evidence type="ECO:0000256" key="2">
    <source>
        <dbReference type="ARBA" id="ARBA00022729"/>
    </source>
</evidence>
<dbReference type="Pfam" id="PF00657">
    <property type="entry name" value="Lipase_GDSL"/>
    <property type="match status" value="3"/>
</dbReference>
<dbReference type="HOGENOM" id="CLU_306162_0_0_1"/>
<dbReference type="eggNOG" id="KOG0613">
    <property type="taxonomic scope" value="Eukaryota"/>
</dbReference>
<feature type="region of interest" description="Disordered" evidence="3">
    <location>
        <begin position="1"/>
        <end position="137"/>
    </location>
</feature>
<dbReference type="InterPro" id="IPR001087">
    <property type="entry name" value="GDSL"/>
</dbReference>
<sequence length="968" mass="105530">MNPPAPDPSPKPSPPPGPSPKPVAPPGPSPCPSPPPKPQPKPPPAPSPSPCPSPPPKPQPKPAAPPACPPTPPKPQPKPAPPPAPKPAPCPSPPKPPVPTPKPVPPHGPPPKPAPAPTPAPSPKPAPSPPKPENKTIPAVFFFGDSVFDTGNNNNRETKIKSNYRPYGMDFKFGVATGRFSNGMVASDYLCTQIHGSKRNCTGIFRPKGTTKRSSYGRIFCIGWCWLQSYDIRSSRKFESLLSSFLYGVIYICNHNHHLIYNDLIITYFGSGAQRLKNDIDSYTTIIADSAASFVLQLYGYGARRIGVIGTPPLGCVPSQRLKKKKICNEELNYASQLFNSKLLLILGQLSKTLPNSTLVYMDIYTIFSQMLETPGAYGFEETKKPCCKTGLLSGGALCKKATSKICPNTSSYLFWDAETMGTYQEIADILIDGLQMLLSMFFFGDSIIDTGNNNNLTTEMKCNFSPYGMDFPLGVATGRFSNGKVVSDYISEYLGVKPIVPAYFDPNVQLEDLLTGVSFASGGSGYYHLTPRISRVKSMLDQLTYFQRHISRVKRLIGQDKTDQLLAKGLSVVVAGSNDLAITYYGQGAQLLKDDIHYFTSKMANSAASFVMQLYEYGARQIAVLGTPPLGCVPILRTLKGGLRRECAQDINYASQLFNVKLSITLDQLAKNLPNSNLIYIDIYSAFSHILENSADYAQTGRFSAVLAFGDSILDTGNNNLLMTVSRGNFLPYGRDFPNRIPTGRFGNGRVLSDLVAGGLGVKDLLPAFRSPFLKSSELATGVCFASGGSGLDKFTASIQGVIWVQDQVNDFQRYIEKLNQQVGDPAKVKEIIANAVILVSAGNNDLAITYFSTPKRQTRYTVQAYTDMLIGWKTTFMNSLYDLGARKFAILGTLPLGCLPGARQITGNLICLPNVNYGARVYNEKVANLVNQYSQRLPNGKFVYIDMYNSLLEVINNPSQYGKKIE</sequence>
<keyword evidence="2" id="KW-0732">Signal</keyword>
<dbReference type="PANTHER" id="PTHR45642:SF53">
    <property type="entry name" value="GDSL-LIKE LIPASE_ACYLHYDROLASE SUPERFAMILY PROTEIN"/>
    <property type="match status" value="1"/>
</dbReference>
<dbReference type="InterPro" id="IPR036514">
    <property type="entry name" value="SGNH_hydro_sf"/>
</dbReference>
<dbReference type="InterPro" id="IPR008265">
    <property type="entry name" value="Lipase_GDSL_AS"/>
</dbReference>
<dbReference type="GO" id="GO:0006629">
    <property type="term" value="P:lipid metabolic process"/>
    <property type="evidence" value="ECO:0007669"/>
    <property type="project" value="InterPro"/>
</dbReference>
<accession>D7KI98</accession>
<protein>
    <recommendedName>
        <fullName evidence="6">GDSL-motif lipase/hydrolase family protein</fullName>
    </recommendedName>
</protein>
<dbReference type="GO" id="GO:0016298">
    <property type="term" value="F:lipase activity"/>
    <property type="evidence" value="ECO:0007669"/>
    <property type="project" value="InterPro"/>
</dbReference>
<dbReference type="AlphaFoldDB" id="D7KI98"/>
<dbReference type="Proteomes" id="UP000008694">
    <property type="component" value="Unassembled WGS sequence"/>
</dbReference>
<evidence type="ECO:0000256" key="3">
    <source>
        <dbReference type="SAM" id="MobiDB-lite"/>
    </source>
</evidence>
<evidence type="ECO:0008006" key="6">
    <source>
        <dbReference type="Google" id="ProtNLM"/>
    </source>
</evidence>
<dbReference type="InterPro" id="IPR050592">
    <property type="entry name" value="GDSL_lipolytic_enzyme"/>
</dbReference>
<comment type="similarity">
    <text evidence="1">Belongs to the 'GDSL' lipolytic enzyme family.</text>
</comment>
<dbReference type="EMBL" id="GL348713">
    <property type="protein sequence ID" value="EFH66631.1"/>
    <property type="molecule type" value="Genomic_DNA"/>
</dbReference>
<dbReference type="PROSITE" id="PS01098">
    <property type="entry name" value="LIPASE_GDSL_SER"/>
    <property type="match status" value="3"/>
</dbReference>
<keyword evidence="5" id="KW-1185">Reference proteome</keyword>
<proteinExistence type="inferred from homology"/>